<dbReference type="InterPro" id="IPR053206">
    <property type="entry name" value="Dimeric_xanthone_biosynth"/>
</dbReference>
<sequence length="236" mass="26449">MAESTAPEEASSTTAVPQPASGNSVPDQATVAGAGPAPEPAAEPALPPLTPLEFRIYNRLAEQMDYFHEHFRQMYATLHTACATRRRPAGMSLRQFIDEGLRLARYLEMHHSIEETHLYPLLGRKMPEFRATATRPRPSGGVGGRNGGRGGGGRIKKEECELLRQHQIIHDGMDEMAEYLRQCKDKECELDLGVLKSKIDPWGEVLLKHLDQEVRDLGAEKMRKYFTLQEMKAIPM</sequence>
<comment type="caution">
    <text evidence="3">The sequence shown here is derived from an EMBL/GenBank/DDBJ whole genome shotgun (WGS) entry which is preliminary data.</text>
</comment>
<feature type="region of interest" description="Disordered" evidence="1">
    <location>
        <begin position="1"/>
        <end position="47"/>
    </location>
</feature>
<feature type="compositionally biased region" description="Gly residues" evidence="1">
    <location>
        <begin position="140"/>
        <end position="153"/>
    </location>
</feature>
<feature type="domain" description="Hemerythrin-like" evidence="2">
    <location>
        <begin position="61"/>
        <end position="132"/>
    </location>
</feature>
<keyword evidence="4" id="KW-1185">Reference proteome</keyword>
<organism evidence="3 4">
    <name type="scientific">Corynascus novoguineensis</name>
    <dbReference type="NCBI Taxonomy" id="1126955"/>
    <lineage>
        <taxon>Eukaryota</taxon>
        <taxon>Fungi</taxon>
        <taxon>Dikarya</taxon>
        <taxon>Ascomycota</taxon>
        <taxon>Pezizomycotina</taxon>
        <taxon>Sordariomycetes</taxon>
        <taxon>Sordariomycetidae</taxon>
        <taxon>Sordariales</taxon>
        <taxon>Chaetomiaceae</taxon>
        <taxon>Corynascus</taxon>
    </lineage>
</organism>
<accession>A0AAN7CYB8</accession>
<dbReference type="PANTHER" id="PTHR38048:SF1">
    <property type="entry name" value="HEMERYTHRIN-LIKE DOMAIN-CONTAINING PROTEIN"/>
    <property type="match status" value="1"/>
</dbReference>
<proteinExistence type="predicted"/>
<dbReference type="EMBL" id="MU857612">
    <property type="protein sequence ID" value="KAK4250605.1"/>
    <property type="molecule type" value="Genomic_DNA"/>
</dbReference>
<dbReference type="Proteomes" id="UP001303647">
    <property type="component" value="Unassembled WGS sequence"/>
</dbReference>
<evidence type="ECO:0000313" key="4">
    <source>
        <dbReference type="Proteomes" id="UP001303647"/>
    </source>
</evidence>
<feature type="region of interest" description="Disordered" evidence="1">
    <location>
        <begin position="132"/>
        <end position="155"/>
    </location>
</feature>
<dbReference type="Gene3D" id="1.20.120.520">
    <property type="entry name" value="nmb1532 protein domain like"/>
    <property type="match status" value="1"/>
</dbReference>
<evidence type="ECO:0000313" key="3">
    <source>
        <dbReference type="EMBL" id="KAK4250605.1"/>
    </source>
</evidence>
<evidence type="ECO:0000259" key="2">
    <source>
        <dbReference type="Pfam" id="PF01814"/>
    </source>
</evidence>
<gene>
    <name evidence="3" type="ORF">C7999DRAFT_38441</name>
</gene>
<name>A0AAN7CYB8_9PEZI</name>
<evidence type="ECO:0000256" key="1">
    <source>
        <dbReference type="SAM" id="MobiDB-lite"/>
    </source>
</evidence>
<dbReference type="PANTHER" id="PTHR38048">
    <property type="entry name" value="EXPRESSED PROTEIN"/>
    <property type="match status" value="1"/>
</dbReference>
<dbReference type="Pfam" id="PF01814">
    <property type="entry name" value="Hemerythrin"/>
    <property type="match status" value="1"/>
</dbReference>
<feature type="compositionally biased region" description="Pro residues" evidence="1">
    <location>
        <begin position="37"/>
        <end position="47"/>
    </location>
</feature>
<dbReference type="InterPro" id="IPR012312">
    <property type="entry name" value="Hemerythrin-like"/>
</dbReference>
<dbReference type="AlphaFoldDB" id="A0AAN7CYB8"/>
<protein>
    <recommendedName>
        <fullName evidence="2">Hemerythrin-like domain-containing protein</fullName>
    </recommendedName>
</protein>
<reference evidence="3" key="2">
    <citation type="submission" date="2023-05" db="EMBL/GenBank/DDBJ databases">
        <authorList>
            <consortium name="Lawrence Berkeley National Laboratory"/>
            <person name="Steindorff A."/>
            <person name="Hensen N."/>
            <person name="Bonometti L."/>
            <person name="Westerberg I."/>
            <person name="Brannstrom I.O."/>
            <person name="Guillou S."/>
            <person name="Cros-Aarteil S."/>
            <person name="Calhoun S."/>
            <person name="Haridas S."/>
            <person name="Kuo A."/>
            <person name="Mondo S."/>
            <person name="Pangilinan J."/>
            <person name="Riley R."/>
            <person name="Labutti K."/>
            <person name="Andreopoulos B."/>
            <person name="Lipzen A."/>
            <person name="Chen C."/>
            <person name="Yanf M."/>
            <person name="Daum C."/>
            <person name="Ng V."/>
            <person name="Clum A."/>
            <person name="Ohm R."/>
            <person name="Martin F."/>
            <person name="Silar P."/>
            <person name="Natvig D."/>
            <person name="Lalanne C."/>
            <person name="Gautier V."/>
            <person name="Ament-Velasquez S.L."/>
            <person name="Kruys A."/>
            <person name="Hutchinson M.I."/>
            <person name="Powell A.J."/>
            <person name="Barry K."/>
            <person name="Miller A.N."/>
            <person name="Grigoriev I.V."/>
            <person name="Debuchy R."/>
            <person name="Gladieux P."/>
            <person name="Thoren M.H."/>
            <person name="Johannesson H."/>
        </authorList>
    </citation>
    <scope>NUCLEOTIDE SEQUENCE</scope>
    <source>
        <strain evidence="3">CBS 359.72</strain>
    </source>
</reference>
<feature type="compositionally biased region" description="Polar residues" evidence="1">
    <location>
        <begin position="10"/>
        <end position="27"/>
    </location>
</feature>
<reference evidence="3" key="1">
    <citation type="journal article" date="2023" name="Mol. Phylogenet. Evol.">
        <title>Genome-scale phylogeny and comparative genomics of the fungal order Sordariales.</title>
        <authorList>
            <person name="Hensen N."/>
            <person name="Bonometti L."/>
            <person name="Westerberg I."/>
            <person name="Brannstrom I.O."/>
            <person name="Guillou S."/>
            <person name="Cros-Aarteil S."/>
            <person name="Calhoun S."/>
            <person name="Haridas S."/>
            <person name="Kuo A."/>
            <person name="Mondo S."/>
            <person name="Pangilinan J."/>
            <person name="Riley R."/>
            <person name="LaButti K."/>
            <person name="Andreopoulos B."/>
            <person name="Lipzen A."/>
            <person name="Chen C."/>
            <person name="Yan M."/>
            <person name="Daum C."/>
            <person name="Ng V."/>
            <person name="Clum A."/>
            <person name="Steindorff A."/>
            <person name="Ohm R.A."/>
            <person name="Martin F."/>
            <person name="Silar P."/>
            <person name="Natvig D.O."/>
            <person name="Lalanne C."/>
            <person name="Gautier V."/>
            <person name="Ament-Velasquez S.L."/>
            <person name="Kruys A."/>
            <person name="Hutchinson M.I."/>
            <person name="Powell A.J."/>
            <person name="Barry K."/>
            <person name="Miller A.N."/>
            <person name="Grigoriev I.V."/>
            <person name="Debuchy R."/>
            <person name="Gladieux P."/>
            <person name="Hiltunen Thoren M."/>
            <person name="Johannesson H."/>
        </authorList>
    </citation>
    <scope>NUCLEOTIDE SEQUENCE</scope>
    <source>
        <strain evidence="3">CBS 359.72</strain>
    </source>
</reference>